<keyword evidence="5" id="KW-0862">Zinc</keyword>
<dbReference type="PANTHER" id="PTHR11409:SF42">
    <property type="entry name" value="ADENOSINE DEAMINASE-LIKE PROTEIN"/>
    <property type="match status" value="1"/>
</dbReference>
<sequence length="348" mass="37560">KNQLHAHLSGSISRECLHEIWCRKKAAELDLDLEDPLVAIPPGKVDYDLHTFFPLFSSYIYKLCSDPQSIEYSTHSVLTSFEADNVVYAELRTTPRALPSPPSPTPLSPAAHIDLVLSALAAHNARPDTRLHARLILSVDRGSHDAAAAAHIVDLAIARRHAGVVGVDLGGNPARGDVGIFAAAFARAAAAGLGVAVHFGEVGEAAGGGGEAELWELLGWRPRRLGHVVHVGDEVRREVVRRGLPVELCLSCNVLAGMVEGGVEGHHFGWWKDVGVPVALATDDVGVFCSPLSNEYYLAAEHFDLHKADIKRLCLGAVGAIFGGQDEIDRLVKIYGNWEGWNDGRYDF</sequence>
<keyword evidence="10" id="KW-1185">Reference proteome</keyword>
<comment type="catalytic activity">
    <reaction evidence="7">
        <text>N(6)-methyl-AMP + H2O + H(+) = IMP + methylamine</text>
        <dbReference type="Rhea" id="RHEA:16001"/>
        <dbReference type="ChEBI" id="CHEBI:15377"/>
        <dbReference type="ChEBI" id="CHEBI:15378"/>
        <dbReference type="ChEBI" id="CHEBI:58053"/>
        <dbReference type="ChEBI" id="CHEBI:59338"/>
        <dbReference type="ChEBI" id="CHEBI:144842"/>
    </reaction>
    <physiologicalReaction direction="left-to-right" evidence="7">
        <dbReference type="Rhea" id="RHEA:16002"/>
    </physiologicalReaction>
</comment>
<reference evidence="9" key="1">
    <citation type="journal article" date="2020" name="Stud. Mycol.">
        <title>101 Dothideomycetes genomes: a test case for predicting lifestyles and emergence of pathogens.</title>
        <authorList>
            <person name="Haridas S."/>
            <person name="Albert R."/>
            <person name="Binder M."/>
            <person name="Bloem J."/>
            <person name="Labutti K."/>
            <person name="Salamov A."/>
            <person name="Andreopoulos B."/>
            <person name="Baker S."/>
            <person name="Barry K."/>
            <person name="Bills G."/>
            <person name="Bluhm B."/>
            <person name="Cannon C."/>
            <person name="Castanera R."/>
            <person name="Culley D."/>
            <person name="Daum C."/>
            <person name="Ezra D."/>
            <person name="Gonzalez J."/>
            <person name="Henrissat B."/>
            <person name="Kuo A."/>
            <person name="Liang C."/>
            <person name="Lipzen A."/>
            <person name="Lutzoni F."/>
            <person name="Magnuson J."/>
            <person name="Mondo S."/>
            <person name="Nolan M."/>
            <person name="Ohm R."/>
            <person name="Pangilinan J."/>
            <person name="Park H.-J."/>
            <person name="Ramirez L."/>
            <person name="Alfaro M."/>
            <person name="Sun H."/>
            <person name="Tritt A."/>
            <person name="Yoshinaga Y."/>
            <person name="Zwiers L.-H."/>
            <person name="Turgeon B."/>
            <person name="Goodwin S."/>
            <person name="Spatafora J."/>
            <person name="Crous P."/>
            <person name="Grigoriev I."/>
        </authorList>
    </citation>
    <scope>NUCLEOTIDE SEQUENCE</scope>
    <source>
        <strain evidence="9">ATCC 16933</strain>
    </source>
</reference>
<dbReference type="GO" id="GO:0009117">
    <property type="term" value="P:nucleotide metabolic process"/>
    <property type="evidence" value="ECO:0007669"/>
    <property type="project" value="UniProtKB-KW"/>
</dbReference>
<organism evidence="9 10">
    <name type="scientific">Lineolata rhizophorae</name>
    <dbReference type="NCBI Taxonomy" id="578093"/>
    <lineage>
        <taxon>Eukaryota</taxon>
        <taxon>Fungi</taxon>
        <taxon>Dikarya</taxon>
        <taxon>Ascomycota</taxon>
        <taxon>Pezizomycotina</taxon>
        <taxon>Dothideomycetes</taxon>
        <taxon>Dothideomycetes incertae sedis</taxon>
        <taxon>Lineolatales</taxon>
        <taxon>Lineolataceae</taxon>
        <taxon>Lineolata</taxon>
    </lineage>
</organism>
<feature type="domain" description="Adenosine deaminase" evidence="8">
    <location>
        <begin position="1"/>
        <end position="331"/>
    </location>
</feature>
<evidence type="ECO:0000256" key="3">
    <source>
        <dbReference type="ARBA" id="ARBA00022723"/>
    </source>
</evidence>
<dbReference type="OrthoDB" id="272271at2759"/>
<feature type="non-terminal residue" evidence="9">
    <location>
        <position position="1"/>
    </location>
</feature>
<dbReference type="EMBL" id="MU001699">
    <property type="protein sequence ID" value="KAF2453237.1"/>
    <property type="molecule type" value="Genomic_DNA"/>
</dbReference>
<gene>
    <name evidence="9" type="ORF">BDY21DRAFT_293448</name>
</gene>
<dbReference type="Pfam" id="PF00962">
    <property type="entry name" value="A_deaminase"/>
    <property type="match status" value="1"/>
</dbReference>
<dbReference type="InterPro" id="IPR006330">
    <property type="entry name" value="Ado/ade_deaminase"/>
</dbReference>
<dbReference type="GO" id="GO:0006154">
    <property type="term" value="P:adenosine catabolic process"/>
    <property type="evidence" value="ECO:0007669"/>
    <property type="project" value="TreeGrafter"/>
</dbReference>
<evidence type="ECO:0000256" key="6">
    <source>
        <dbReference type="ARBA" id="ARBA00023080"/>
    </source>
</evidence>
<evidence type="ECO:0000313" key="9">
    <source>
        <dbReference type="EMBL" id="KAF2453237.1"/>
    </source>
</evidence>
<evidence type="ECO:0000256" key="1">
    <source>
        <dbReference type="ARBA" id="ARBA00001947"/>
    </source>
</evidence>
<dbReference type="PANTHER" id="PTHR11409">
    <property type="entry name" value="ADENOSINE DEAMINASE"/>
    <property type="match status" value="1"/>
</dbReference>
<evidence type="ECO:0000313" key="10">
    <source>
        <dbReference type="Proteomes" id="UP000799766"/>
    </source>
</evidence>
<accession>A0A6A6NP17</accession>
<dbReference type="AlphaFoldDB" id="A0A6A6NP17"/>
<dbReference type="Proteomes" id="UP000799766">
    <property type="component" value="Unassembled WGS sequence"/>
</dbReference>
<dbReference type="SUPFAM" id="SSF51556">
    <property type="entry name" value="Metallo-dependent hydrolases"/>
    <property type="match status" value="1"/>
</dbReference>
<name>A0A6A6NP17_9PEZI</name>
<proteinExistence type="inferred from homology"/>
<protein>
    <recommendedName>
        <fullName evidence="8">Adenosine deaminase domain-containing protein</fullName>
    </recommendedName>
</protein>
<dbReference type="InterPro" id="IPR032466">
    <property type="entry name" value="Metal_Hydrolase"/>
</dbReference>
<evidence type="ECO:0000256" key="7">
    <source>
        <dbReference type="ARBA" id="ARBA00048787"/>
    </source>
</evidence>
<evidence type="ECO:0000256" key="4">
    <source>
        <dbReference type="ARBA" id="ARBA00022801"/>
    </source>
</evidence>
<dbReference type="GO" id="GO:0046872">
    <property type="term" value="F:metal ion binding"/>
    <property type="evidence" value="ECO:0007669"/>
    <property type="project" value="UniProtKB-KW"/>
</dbReference>
<comment type="similarity">
    <text evidence="2">Belongs to the metallo-dependent hydrolases superfamily. Adenosine and AMP deaminases family.</text>
</comment>
<keyword evidence="3" id="KW-0479">Metal-binding</keyword>
<dbReference type="Gene3D" id="3.20.20.140">
    <property type="entry name" value="Metal-dependent hydrolases"/>
    <property type="match status" value="1"/>
</dbReference>
<dbReference type="GO" id="GO:0046103">
    <property type="term" value="P:inosine biosynthetic process"/>
    <property type="evidence" value="ECO:0007669"/>
    <property type="project" value="TreeGrafter"/>
</dbReference>
<comment type="cofactor">
    <cofactor evidence="1">
        <name>Zn(2+)</name>
        <dbReference type="ChEBI" id="CHEBI:29105"/>
    </cofactor>
</comment>
<dbReference type="GO" id="GO:0004000">
    <property type="term" value="F:adenosine deaminase activity"/>
    <property type="evidence" value="ECO:0007669"/>
    <property type="project" value="TreeGrafter"/>
</dbReference>
<keyword evidence="6" id="KW-0546">Nucleotide metabolism</keyword>
<evidence type="ECO:0000259" key="8">
    <source>
        <dbReference type="Pfam" id="PF00962"/>
    </source>
</evidence>
<dbReference type="InterPro" id="IPR001365">
    <property type="entry name" value="A_deaminase_dom"/>
</dbReference>
<evidence type="ECO:0000256" key="5">
    <source>
        <dbReference type="ARBA" id="ARBA00022833"/>
    </source>
</evidence>
<keyword evidence="4" id="KW-0378">Hydrolase</keyword>
<evidence type="ECO:0000256" key="2">
    <source>
        <dbReference type="ARBA" id="ARBA00006676"/>
    </source>
</evidence>